<keyword evidence="11" id="KW-0472">Membrane</keyword>
<dbReference type="FunFam" id="1.10.230.10:FF:000002">
    <property type="entry name" value="Citrate synthase"/>
    <property type="match status" value="1"/>
</dbReference>
<evidence type="ECO:0000256" key="5">
    <source>
        <dbReference type="ARBA" id="ARBA00049288"/>
    </source>
</evidence>
<comment type="similarity">
    <text evidence="2 7 10">Belongs to the citrate synthase family.</text>
</comment>
<evidence type="ECO:0000256" key="4">
    <source>
        <dbReference type="ARBA" id="ARBA00022679"/>
    </source>
</evidence>
<dbReference type="Gene3D" id="2.20.28.60">
    <property type="match status" value="1"/>
</dbReference>
<evidence type="ECO:0000313" key="12">
    <source>
        <dbReference type="EMBL" id="PSJ38196.1"/>
    </source>
</evidence>
<keyword evidence="13" id="KW-1185">Reference proteome</keyword>
<name>A0A2P7QJP2_9GAMM</name>
<dbReference type="Proteomes" id="UP000242181">
    <property type="component" value="Unassembled WGS sequence"/>
</dbReference>
<dbReference type="InterPro" id="IPR036969">
    <property type="entry name" value="Citrate_synthase_sf"/>
</dbReference>
<dbReference type="InterPro" id="IPR002020">
    <property type="entry name" value="Citrate_synthase"/>
</dbReference>
<dbReference type="NCBIfam" id="NF004126">
    <property type="entry name" value="PRK05614.1"/>
    <property type="match status" value="1"/>
</dbReference>
<dbReference type="InterPro" id="IPR016143">
    <property type="entry name" value="Citrate_synth-like_sm_a-sub"/>
</dbReference>
<gene>
    <name evidence="12" type="primary">gltA</name>
    <name evidence="12" type="ORF">C7I36_14665</name>
</gene>
<feature type="active site" evidence="8">
    <location>
        <position position="363"/>
    </location>
</feature>
<dbReference type="InterPro" id="IPR016142">
    <property type="entry name" value="Citrate_synth-like_lrg_a-sub"/>
</dbReference>
<dbReference type="InterPro" id="IPR019810">
    <property type="entry name" value="Citrate_synthase_AS"/>
</dbReference>
<dbReference type="Pfam" id="PF00285">
    <property type="entry name" value="Citrate_synt"/>
    <property type="match status" value="1"/>
</dbReference>
<evidence type="ECO:0000256" key="8">
    <source>
        <dbReference type="PIRSR" id="PIRSR001369-1"/>
    </source>
</evidence>
<dbReference type="GO" id="GO:0036440">
    <property type="term" value="F:citrate synthase activity"/>
    <property type="evidence" value="ECO:0007669"/>
    <property type="project" value="UniProtKB-EC"/>
</dbReference>
<evidence type="ECO:0000256" key="9">
    <source>
        <dbReference type="RuleBase" id="RU003370"/>
    </source>
</evidence>
<keyword evidence="12" id="KW-0012">Acyltransferase</keyword>
<comment type="pathway">
    <text evidence="1 9">Carbohydrate metabolism; tricarboxylic acid cycle; isocitrate from oxaloacetate: step 1/2.</text>
</comment>
<dbReference type="InterPro" id="IPR010953">
    <property type="entry name" value="Citrate_synthase_typ-I"/>
</dbReference>
<sequence length="428" mass="48136">MADQKATLHLPGKEPIELPIASGTAGYDVIDISSLGSHGYFTFDPGFLATASCRSEITYIDGDKGILLHRGYPIEQLAQDASYLEVCYLLLYGEAPTAKQYEEFHRNIMRHTMVHEQLSSFFKGYRRDAHPMAIVCGVIAGLSAFYHDPMDINNPRHREIAAHRLIAKMPTIAAMAYKYSVGQPFVYPRNDLSYAGNFLQMMFAVPCEDYKVNPIVERAMDRIFTLHADHEQNASTSTVRLAGSSGANPFACIAAGIASLWGPAHGGANEACLMMLEEIGSVDRIPEYIDKAKDKDDPFRLMGFGHRVYKNFDPRAKVMRETCHEVLDDLKIQDPLLDVAMELERIALSDQYFIDRQLYPNVDFYSGIILKAIGIPTSMFTVIFALARTVGWMSHWNEMISDPKQKIGRPRQLYTGAAQRDFRTQVEK</sequence>
<evidence type="ECO:0000256" key="11">
    <source>
        <dbReference type="SAM" id="Phobius"/>
    </source>
</evidence>
<dbReference type="PRINTS" id="PR00143">
    <property type="entry name" value="CITRTSNTHASE"/>
</dbReference>
<dbReference type="EMBL" id="PXYH01000024">
    <property type="protein sequence ID" value="PSJ38196.1"/>
    <property type="molecule type" value="Genomic_DNA"/>
</dbReference>
<accession>A0A2P7QJP2</accession>
<keyword evidence="11" id="KW-1133">Transmembrane helix</keyword>
<keyword evidence="4 7" id="KW-0808">Transferase</keyword>
<evidence type="ECO:0000256" key="7">
    <source>
        <dbReference type="PIRNR" id="PIRNR001369"/>
    </source>
</evidence>
<comment type="caution">
    <text evidence="12">The sequence shown here is derived from an EMBL/GenBank/DDBJ whole genome shotgun (WGS) entry which is preliminary data.</text>
</comment>
<dbReference type="GO" id="GO:0005737">
    <property type="term" value="C:cytoplasm"/>
    <property type="evidence" value="ECO:0007669"/>
    <property type="project" value="InterPro"/>
</dbReference>
<proteinExistence type="inferred from homology"/>
<dbReference type="PIRSF" id="PIRSF001369">
    <property type="entry name" value="Citrate_synth"/>
    <property type="match status" value="1"/>
</dbReference>
<organism evidence="12 13">
    <name type="scientific">Zobellella taiwanensis</name>
    <dbReference type="NCBI Taxonomy" id="347535"/>
    <lineage>
        <taxon>Bacteria</taxon>
        <taxon>Pseudomonadati</taxon>
        <taxon>Pseudomonadota</taxon>
        <taxon>Gammaproteobacteria</taxon>
        <taxon>Aeromonadales</taxon>
        <taxon>Aeromonadaceae</taxon>
        <taxon>Zobellella</taxon>
    </lineage>
</organism>
<dbReference type="Gene3D" id="1.10.580.10">
    <property type="entry name" value="Citrate Synthase, domain 1"/>
    <property type="match status" value="1"/>
</dbReference>
<evidence type="ECO:0000256" key="10">
    <source>
        <dbReference type="RuleBase" id="RU003406"/>
    </source>
</evidence>
<evidence type="ECO:0000256" key="1">
    <source>
        <dbReference type="ARBA" id="ARBA00004751"/>
    </source>
</evidence>
<comment type="catalytic activity">
    <reaction evidence="5 9">
        <text>oxaloacetate + acetyl-CoA + H2O = citrate + CoA + H(+)</text>
        <dbReference type="Rhea" id="RHEA:16845"/>
        <dbReference type="ChEBI" id="CHEBI:15377"/>
        <dbReference type="ChEBI" id="CHEBI:15378"/>
        <dbReference type="ChEBI" id="CHEBI:16452"/>
        <dbReference type="ChEBI" id="CHEBI:16947"/>
        <dbReference type="ChEBI" id="CHEBI:57287"/>
        <dbReference type="ChEBI" id="CHEBI:57288"/>
        <dbReference type="EC" id="2.3.3.16"/>
    </reaction>
</comment>
<dbReference type="UniPathway" id="UPA00223">
    <property type="reaction ID" value="UER00717"/>
</dbReference>
<protein>
    <recommendedName>
        <fullName evidence="6 7">Citrate synthase</fullName>
    </recommendedName>
</protein>
<evidence type="ECO:0000313" key="13">
    <source>
        <dbReference type="Proteomes" id="UP000242181"/>
    </source>
</evidence>
<dbReference type="AlphaFoldDB" id="A0A2P7QJP2"/>
<dbReference type="PROSITE" id="PS00480">
    <property type="entry name" value="CITRATE_SYNTHASE"/>
    <property type="match status" value="1"/>
</dbReference>
<dbReference type="SUPFAM" id="SSF48256">
    <property type="entry name" value="Citrate synthase"/>
    <property type="match status" value="1"/>
</dbReference>
<keyword evidence="11" id="KW-0812">Transmembrane</keyword>
<evidence type="ECO:0000256" key="6">
    <source>
        <dbReference type="NCBIfam" id="TIGR01798"/>
    </source>
</evidence>
<dbReference type="RefSeq" id="WP_106454439.1">
    <property type="nucleotide sequence ID" value="NZ_PXYH01000024.1"/>
</dbReference>
<dbReference type="NCBIfam" id="TIGR01798">
    <property type="entry name" value="cit_synth_I"/>
    <property type="match status" value="1"/>
</dbReference>
<feature type="transmembrane region" description="Helical" evidence="11">
    <location>
        <begin position="364"/>
        <end position="387"/>
    </location>
</feature>
<dbReference type="OrthoDB" id="9800864at2"/>
<feature type="active site" evidence="8">
    <location>
        <position position="306"/>
    </location>
</feature>
<dbReference type="Gene3D" id="1.10.230.10">
    <property type="entry name" value="Cytochrome P450-Terp, domain 2"/>
    <property type="match status" value="1"/>
</dbReference>
<dbReference type="PANTHER" id="PTHR42871:SF1">
    <property type="entry name" value="CITRATE SYNTHASE"/>
    <property type="match status" value="1"/>
</dbReference>
<reference evidence="12 13" key="1">
    <citation type="submission" date="2018-03" db="EMBL/GenBank/DDBJ databases">
        <title>The draft genome of Zobellella taiwanensis JCM 13381.</title>
        <authorList>
            <person name="Liu L."/>
            <person name="Li L."/>
            <person name="Wang T."/>
            <person name="Zhang X."/>
            <person name="Liang L."/>
        </authorList>
    </citation>
    <scope>NUCLEOTIDE SEQUENCE [LARGE SCALE GENOMIC DNA]</scope>
    <source>
        <strain evidence="12 13">JCM 13381</strain>
    </source>
</reference>
<dbReference type="InterPro" id="IPR024176">
    <property type="entry name" value="Citrate_synthase_bac-typ"/>
</dbReference>
<dbReference type="GO" id="GO:0006099">
    <property type="term" value="P:tricarboxylic acid cycle"/>
    <property type="evidence" value="ECO:0007669"/>
    <property type="project" value="UniProtKB-UniRule"/>
</dbReference>
<dbReference type="CDD" id="cd06114">
    <property type="entry name" value="EcCS_like"/>
    <property type="match status" value="1"/>
</dbReference>
<dbReference type="PANTHER" id="PTHR42871">
    <property type="entry name" value="CITRATE SYNTHASE"/>
    <property type="match status" value="1"/>
</dbReference>
<evidence type="ECO:0000256" key="2">
    <source>
        <dbReference type="ARBA" id="ARBA00010566"/>
    </source>
</evidence>
<evidence type="ECO:0000256" key="3">
    <source>
        <dbReference type="ARBA" id="ARBA00022532"/>
    </source>
</evidence>
<keyword evidence="3 9" id="KW-0816">Tricarboxylic acid cycle</keyword>